<gene>
    <name evidence="1" type="ORF">ACI8B_20122</name>
</gene>
<evidence type="ECO:0000313" key="2">
    <source>
        <dbReference type="Proteomes" id="UP000430404"/>
    </source>
</evidence>
<dbReference type="EMBL" id="CABWKZ010000012">
    <property type="protein sequence ID" value="VXA55034.1"/>
    <property type="molecule type" value="Genomic_DNA"/>
</dbReference>
<dbReference type="AlphaFoldDB" id="A0A653K453"/>
<dbReference type="Proteomes" id="UP000430404">
    <property type="component" value="Unassembled WGS sequence"/>
</dbReference>
<protein>
    <submittedName>
        <fullName evidence="1">Uncharacterized protein</fullName>
    </submittedName>
</protein>
<accession>A0A653K453</accession>
<name>A0A653K453_9GAMM</name>
<organism evidence="1 2">
    <name type="scientific">Acinetobacter proteolyticus</name>
    <dbReference type="NCBI Taxonomy" id="1776741"/>
    <lineage>
        <taxon>Bacteria</taxon>
        <taxon>Pseudomonadati</taxon>
        <taxon>Pseudomonadota</taxon>
        <taxon>Gammaproteobacteria</taxon>
        <taxon>Moraxellales</taxon>
        <taxon>Moraxellaceae</taxon>
        <taxon>Acinetobacter</taxon>
    </lineage>
</organism>
<sequence>MIGVSVLNLGYLASEYEIDKPTQDVLEQTEYSLIPLSDVIQAIHFILSTTKASCVKEILMPTMLDQNV</sequence>
<proteinExistence type="predicted"/>
<reference evidence="1 2" key="1">
    <citation type="submission" date="2019-10" db="EMBL/GenBank/DDBJ databases">
        <authorList>
            <person name="Karimi E."/>
        </authorList>
    </citation>
    <scope>NUCLEOTIDE SEQUENCE [LARGE SCALE GENOMIC DNA]</scope>
    <source>
        <strain evidence="1">Acinetobacter sp. 8BE</strain>
    </source>
</reference>
<evidence type="ECO:0000313" key="1">
    <source>
        <dbReference type="EMBL" id="VXA55034.1"/>
    </source>
</evidence>